<dbReference type="GO" id="GO:0003677">
    <property type="term" value="F:DNA binding"/>
    <property type="evidence" value="ECO:0007669"/>
    <property type="project" value="UniProtKB-KW"/>
</dbReference>
<dbReference type="AlphaFoldDB" id="A0A9D9D7Y7"/>
<keyword evidence="4" id="KW-0804">Transcription</keyword>
<reference evidence="6" key="2">
    <citation type="journal article" date="2021" name="PeerJ">
        <title>Extensive microbial diversity within the chicken gut microbiome revealed by metagenomics and culture.</title>
        <authorList>
            <person name="Gilroy R."/>
            <person name="Ravi A."/>
            <person name="Getino M."/>
            <person name="Pursley I."/>
            <person name="Horton D.L."/>
            <person name="Alikhan N.F."/>
            <person name="Baker D."/>
            <person name="Gharbi K."/>
            <person name="Hall N."/>
            <person name="Watson M."/>
            <person name="Adriaenssens E.M."/>
            <person name="Foster-Nyarko E."/>
            <person name="Jarju S."/>
            <person name="Secka A."/>
            <person name="Antonio M."/>
            <person name="Oren A."/>
            <person name="Chaudhuri R.R."/>
            <person name="La Ragione R."/>
            <person name="Hildebrand F."/>
            <person name="Pallen M.J."/>
        </authorList>
    </citation>
    <scope>NUCLEOTIDE SEQUENCE</scope>
    <source>
        <strain evidence="6">17213</strain>
    </source>
</reference>
<dbReference type="PANTHER" id="PTHR30204">
    <property type="entry name" value="REDOX-CYCLING DRUG-SENSING TRANSCRIPTIONAL ACTIVATOR SOXR"/>
    <property type="match status" value="1"/>
</dbReference>
<evidence type="ECO:0000256" key="1">
    <source>
        <dbReference type="ARBA" id="ARBA00022491"/>
    </source>
</evidence>
<dbReference type="Proteomes" id="UP000823631">
    <property type="component" value="Unassembled WGS sequence"/>
</dbReference>
<sequence>MDQETYRIGAVAAMCGLSVPTVRFYEEEGLIRKPARTLSGQRLYRAEDVKRLQFIAQCRNAGMALPCIKRVLACRFDHQVGSEELLHNLGQYLNEVQSRREQLTRVESFLKELAAQIESELSQNGQ</sequence>
<gene>
    <name evidence="6" type="ORF">IAB19_00625</name>
</gene>
<name>A0A9D9D7Y7_9GAMM</name>
<dbReference type="PROSITE" id="PS00552">
    <property type="entry name" value="HTH_MERR_1"/>
    <property type="match status" value="1"/>
</dbReference>
<dbReference type="InterPro" id="IPR009061">
    <property type="entry name" value="DNA-bd_dom_put_sf"/>
</dbReference>
<keyword evidence="3" id="KW-0238">DNA-binding</keyword>
<evidence type="ECO:0000259" key="5">
    <source>
        <dbReference type="PROSITE" id="PS50937"/>
    </source>
</evidence>
<reference evidence="6" key="1">
    <citation type="submission" date="2020-10" db="EMBL/GenBank/DDBJ databases">
        <authorList>
            <person name="Gilroy R."/>
        </authorList>
    </citation>
    <scope>NUCLEOTIDE SEQUENCE</scope>
    <source>
        <strain evidence="6">17213</strain>
    </source>
</reference>
<dbReference type="Pfam" id="PF13411">
    <property type="entry name" value="MerR_1"/>
    <property type="match status" value="1"/>
</dbReference>
<dbReference type="PRINTS" id="PR00040">
    <property type="entry name" value="HTHMERR"/>
</dbReference>
<dbReference type="EMBL" id="JADINH010000007">
    <property type="protein sequence ID" value="MBO8414874.1"/>
    <property type="molecule type" value="Genomic_DNA"/>
</dbReference>
<organism evidence="6 7">
    <name type="scientific">Candidatus Avisuccinivibrio stercorigallinarum</name>
    <dbReference type="NCBI Taxonomy" id="2840704"/>
    <lineage>
        <taxon>Bacteria</taxon>
        <taxon>Pseudomonadati</taxon>
        <taxon>Pseudomonadota</taxon>
        <taxon>Gammaproteobacteria</taxon>
        <taxon>Aeromonadales</taxon>
        <taxon>Succinivibrionaceae</taxon>
        <taxon>Succinivibrionaceae incertae sedis</taxon>
        <taxon>Candidatus Avisuccinivibrio</taxon>
    </lineage>
</organism>
<evidence type="ECO:0000256" key="4">
    <source>
        <dbReference type="ARBA" id="ARBA00023163"/>
    </source>
</evidence>
<dbReference type="PANTHER" id="PTHR30204:SF69">
    <property type="entry name" value="MERR-FAMILY TRANSCRIPTIONAL REGULATOR"/>
    <property type="match status" value="1"/>
</dbReference>
<dbReference type="Gene3D" id="1.10.1660.10">
    <property type="match status" value="1"/>
</dbReference>
<evidence type="ECO:0000313" key="7">
    <source>
        <dbReference type="Proteomes" id="UP000823631"/>
    </source>
</evidence>
<dbReference type="InterPro" id="IPR000551">
    <property type="entry name" value="MerR-type_HTH_dom"/>
</dbReference>
<feature type="domain" description="HTH merR-type" evidence="5">
    <location>
        <begin position="5"/>
        <end position="74"/>
    </location>
</feature>
<dbReference type="GO" id="GO:0003700">
    <property type="term" value="F:DNA-binding transcription factor activity"/>
    <property type="evidence" value="ECO:0007669"/>
    <property type="project" value="InterPro"/>
</dbReference>
<evidence type="ECO:0000256" key="2">
    <source>
        <dbReference type="ARBA" id="ARBA00023015"/>
    </source>
</evidence>
<keyword evidence="1" id="KW-0678">Repressor</keyword>
<dbReference type="PROSITE" id="PS50937">
    <property type="entry name" value="HTH_MERR_2"/>
    <property type="match status" value="1"/>
</dbReference>
<evidence type="ECO:0000256" key="3">
    <source>
        <dbReference type="ARBA" id="ARBA00023125"/>
    </source>
</evidence>
<protein>
    <submittedName>
        <fullName evidence="6">MerR family transcriptional regulator</fullName>
    </submittedName>
</protein>
<proteinExistence type="predicted"/>
<evidence type="ECO:0000313" key="6">
    <source>
        <dbReference type="EMBL" id="MBO8414874.1"/>
    </source>
</evidence>
<comment type="caution">
    <text evidence="6">The sequence shown here is derived from an EMBL/GenBank/DDBJ whole genome shotgun (WGS) entry which is preliminary data.</text>
</comment>
<keyword evidence="2" id="KW-0805">Transcription regulation</keyword>
<dbReference type="SUPFAM" id="SSF46955">
    <property type="entry name" value="Putative DNA-binding domain"/>
    <property type="match status" value="1"/>
</dbReference>
<dbReference type="InterPro" id="IPR047057">
    <property type="entry name" value="MerR_fam"/>
</dbReference>
<dbReference type="SMART" id="SM00422">
    <property type="entry name" value="HTH_MERR"/>
    <property type="match status" value="1"/>
</dbReference>
<accession>A0A9D9D7Y7</accession>